<dbReference type="Gene3D" id="3.40.50.150">
    <property type="entry name" value="Vaccinia Virus protein VP39"/>
    <property type="match status" value="1"/>
</dbReference>
<dbReference type="GO" id="GO:0032259">
    <property type="term" value="P:methylation"/>
    <property type="evidence" value="ECO:0007669"/>
    <property type="project" value="UniProtKB-KW"/>
</dbReference>
<evidence type="ECO:0000313" key="2">
    <source>
        <dbReference type="EMBL" id="TDO45863.1"/>
    </source>
</evidence>
<keyword evidence="3" id="KW-1185">Reference proteome</keyword>
<keyword evidence="2" id="KW-0489">Methyltransferase</keyword>
<dbReference type="InterPro" id="IPR023149">
    <property type="entry name" value="Trans_acon_MeTrfase_C"/>
</dbReference>
<protein>
    <submittedName>
        <fullName evidence="2">Trans-aconitate 2-methyltransferase</fullName>
    </submittedName>
</protein>
<evidence type="ECO:0000256" key="1">
    <source>
        <dbReference type="SAM" id="MobiDB-lite"/>
    </source>
</evidence>
<dbReference type="PANTHER" id="PTHR43861">
    <property type="entry name" value="TRANS-ACONITATE 2-METHYLTRANSFERASE-RELATED"/>
    <property type="match status" value="1"/>
</dbReference>
<dbReference type="InterPro" id="IPR029063">
    <property type="entry name" value="SAM-dependent_MTases_sf"/>
</dbReference>
<dbReference type="RefSeq" id="WP_133802476.1">
    <property type="nucleotide sequence ID" value="NZ_SNWQ01000012.1"/>
</dbReference>
<name>A0A4R6K856_9ACTN</name>
<organism evidence="2 3">
    <name type="scientific">Kribbella caucasensis</name>
    <dbReference type="NCBI Taxonomy" id="2512215"/>
    <lineage>
        <taxon>Bacteria</taxon>
        <taxon>Bacillati</taxon>
        <taxon>Actinomycetota</taxon>
        <taxon>Actinomycetes</taxon>
        <taxon>Propionibacteriales</taxon>
        <taxon>Kribbellaceae</taxon>
        <taxon>Kribbella</taxon>
    </lineage>
</organism>
<dbReference type="CDD" id="cd02440">
    <property type="entry name" value="AdoMet_MTases"/>
    <property type="match status" value="1"/>
</dbReference>
<dbReference type="EMBL" id="SNWQ01000012">
    <property type="protein sequence ID" value="TDO45863.1"/>
    <property type="molecule type" value="Genomic_DNA"/>
</dbReference>
<sequence>MRTSPVWSPEQYGTYADERGRAFADLIGRIKAEDATTVVDLGCGPGNLTLTLLDRWPSATIRGVDSSPQMLAAAQKLTADLPAEAPDDARGEAPGGVSGGMPGGVSGGRGRLRFELGDLRDWSAEPESIDIIVTNATLQWIPEQLDLLPGFVRALKPGGWLAIQIPGNGDAPSHAILRELAATDPYAEYAADRSLRPEVPGPAEYIAALSAEGCTVDAWETTYFHVLSGDNAVLEWVKGTGARPVLQSLPDGLRERFEAEYGARLAEAYPQREFGTVLPFRRIFAVAQKRPVAQEGQA</sequence>
<keyword evidence="2" id="KW-0808">Transferase</keyword>
<dbReference type="OrthoDB" id="9795085at2"/>
<gene>
    <name evidence="2" type="ORF">EV643_112191</name>
</gene>
<proteinExistence type="predicted"/>
<dbReference type="SUPFAM" id="SSF53335">
    <property type="entry name" value="S-adenosyl-L-methionine-dependent methyltransferases"/>
    <property type="match status" value="1"/>
</dbReference>
<dbReference type="Pfam" id="PF13489">
    <property type="entry name" value="Methyltransf_23"/>
    <property type="match status" value="1"/>
</dbReference>
<comment type="caution">
    <text evidence="2">The sequence shown here is derived from an EMBL/GenBank/DDBJ whole genome shotgun (WGS) entry which is preliminary data.</text>
</comment>
<evidence type="ECO:0000313" key="3">
    <source>
        <dbReference type="Proteomes" id="UP000295388"/>
    </source>
</evidence>
<feature type="compositionally biased region" description="Gly residues" evidence="1">
    <location>
        <begin position="93"/>
        <end position="104"/>
    </location>
</feature>
<reference evidence="2 3" key="1">
    <citation type="submission" date="2019-03" db="EMBL/GenBank/DDBJ databases">
        <title>Genomic Encyclopedia of Type Strains, Phase III (KMG-III): the genomes of soil and plant-associated and newly described type strains.</title>
        <authorList>
            <person name="Whitman W."/>
        </authorList>
    </citation>
    <scope>NUCLEOTIDE SEQUENCE [LARGE SCALE GENOMIC DNA]</scope>
    <source>
        <strain evidence="2 3">VKM Ac-2527</strain>
    </source>
</reference>
<dbReference type="AlphaFoldDB" id="A0A4R6K856"/>
<feature type="region of interest" description="Disordered" evidence="1">
    <location>
        <begin position="84"/>
        <end position="104"/>
    </location>
</feature>
<dbReference type="PANTHER" id="PTHR43861:SF1">
    <property type="entry name" value="TRANS-ACONITATE 2-METHYLTRANSFERASE"/>
    <property type="match status" value="1"/>
</dbReference>
<dbReference type="Proteomes" id="UP000295388">
    <property type="component" value="Unassembled WGS sequence"/>
</dbReference>
<dbReference type="Gene3D" id="1.10.150.290">
    <property type="entry name" value="S-adenosyl-L-methionine-dependent methyltransferases"/>
    <property type="match status" value="1"/>
</dbReference>
<dbReference type="GO" id="GO:0030798">
    <property type="term" value="F:trans-aconitate 2-methyltransferase activity"/>
    <property type="evidence" value="ECO:0007669"/>
    <property type="project" value="InterPro"/>
</dbReference>
<accession>A0A4R6K856</accession>